<protein>
    <recommendedName>
        <fullName evidence="7">Adenosine 3'-phospho 5'-phosphosulfate transporter 2</fullName>
    </recommendedName>
    <alternativeName>
        <fullName evidence="8">PAPS transporter 2</fullName>
    </alternativeName>
    <alternativeName>
        <fullName evidence="9">Solute carrier family 35 member B3 homolog</fullName>
    </alternativeName>
</protein>
<evidence type="ECO:0000313" key="12">
    <source>
        <dbReference type="Proteomes" id="UP001558652"/>
    </source>
</evidence>
<sequence>METRVDIEKLTDSKSNGSNVELRVLYINVSKFSPQVQFCICCGGVFSLYLIYGYLQELIFTLEGFKPYGWYLTLVQFGYYSIFGYTEQLICGKTVRRIPLQTYALLALLTLGTMGFSNSSLSYLNYPTQVIFKCCKLIPVMVGSILIQNKRYKLLDFAAALLMCVGLSLFTLADSRISPNFSLVGVVMISFALLCDAVIGNVQEKYMKAHGATNREVVLYSYAIGFLYLFVIMFVTGDLWDGIAYCIKMPQAYGYALLFSLSGYLGIQVVLTLVSTCGALAAVTVTTCRKAVSILISFTFFSKPFTVQ</sequence>
<organism evidence="11 12">
    <name type="scientific">Ranatra chinensis</name>
    <dbReference type="NCBI Taxonomy" id="642074"/>
    <lineage>
        <taxon>Eukaryota</taxon>
        <taxon>Metazoa</taxon>
        <taxon>Ecdysozoa</taxon>
        <taxon>Arthropoda</taxon>
        <taxon>Hexapoda</taxon>
        <taxon>Insecta</taxon>
        <taxon>Pterygota</taxon>
        <taxon>Neoptera</taxon>
        <taxon>Paraneoptera</taxon>
        <taxon>Hemiptera</taxon>
        <taxon>Heteroptera</taxon>
        <taxon>Panheteroptera</taxon>
        <taxon>Nepomorpha</taxon>
        <taxon>Nepidae</taxon>
        <taxon>Ranatrinae</taxon>
        <taxon>Ranatra</taxon>
    </lineage>
</organism>
<dbReference type="InterPro" id="IPR013657">
    <property type="entry name" value="SCL35B1-4/HUT1"/>
</dbReference>
<keyword evidence="3" id="KW-0813">Transport</keyword>
<evidence type="ECO:0000256" key="1">
    <source>
        <dbReference type="ARBA" id="ARBA00004653"/>
    </source>
</evidence>
<reference evidence="11 12" key="1">
    <citation type="submission" date="2024-07" db="EMBL/GenBank/DDBJ databases">
        <title>Chromosome-level genome assembly of the water stick insect Ranatra chinensis (Heteroptera: Nepidae).</title>
        <authorList>
            <person name="Liu X."/>
        </authorList>
    </citation>
    <scope>NUCLEOTIDE SEQUENCE [LARGE SCALE GENOMIC DNA]</scope>
    <source>
        <strain evidence="11">Cailab_2021Rc</strain>
        <tissue evidence="11">Muscle</tissue>
    </source>
</reference>
<keyword evidence="5 10" id="KW-1133">Transmembrane helix</keyword>
<proteinExistence type="inferred from homology"/>
<feature type="transmembrane region" description="Helical" evidence="10">
    <location>
        <begin position="36"/>
        <end position="55"/>
    </location>
</feature>
<feature type="transmembrane region" description="Helical" evidence="10">
    <location>
        <begin position="98"/>
        <end position="118"/>
    </location>
</feature>
<keyword evidence="12" id="KW-1185">Reference proteome</keyword>
<evidence type="ECO:0000256" key="9">
    <source>
        <dbReference type="ARBA" id="ARBA00042729"/>
    </source>
</evidence>
<dbReference type="AlphaFoldDB" id="A0ABD0YC73"/>
<feature type="transmembrane region" description="Helical" evidence="10">
    <location>
        <begin position="219"/>
        <end position="240"/>
    </location>
</feature>
<feature type="transmembrane region" description="Helical" evidence="10">
    <location>
        <begin position="130"/>
        <end position="147"/>
    </location>
</feature>
<dbReference type="GO" id="GO:0000139">
    <property type="term" value="C:Golgi membrane"/>
    <property type="evidence" value="ECO:0007669"/>
    <property type="project" value="UniProtKB-SubCell"/>
</dbReference>
<evidence type="ECO:0000256" key="7">
    <source>
        <dbReference type="ARBA" id="ARBA00039669"/>
    </source>
</evidence>
<evidence type="ECO:0000256" key="8">
    <source>
        <dbReference type="ARBA" id="ARBA00041866"/>
    </source>
</evidence>
<evidence type="ECO:0000313" key="11">
    <source>
        <dbReference type="EMBL" id="KAL1128920.1"/>
    </source>
</evidence>
<evidence type="ECO:0000256" key="4">
    <source>
        <dbReference type="ARBA" id="ARBA00022692"/>
    </source>
</evidence>
<comment type="subcellular location">
    <subcellularLocation>
        <location evidence="1">Golgi apparatus membrane</location>
        <topology evidence="1">Multi-pass membrane protein</topology>
    </subcellularLocation>
</comment>
<dbReference type="PANTHER" id="PTHR10778">
    <property type="entry name" value="SOLUTE CARRIER FAMILY 35 MEMBER B"/>
    <property type="match status" value="1"/>
</dbReference>
<keyword evidence="6 10" id="KW-0472">Membrane</keyword>
<evidence type="ECO:0000256" key="5">
    <source>
        <dbReference type="ARBA" id="ARBA00022989"/>
    </source>
</evidence>
<keyword evidence="4 10" id="KW-0812">Transmembrane</keyword>
<accession>A0ABD0YC73</accession>
<comment type="similarity">
    <text evidence="2">Belongs to the nucleotide-sugar transporter family. SLC35B subfamily.</text>
</comment>
<dbReference type="PANTHER" id="PTHR10778:SF8">
    <property type="entry name" value="ADENOSINE 3'-PHOSPHO 5'-PHOSPHOSULFATE TRANSPORTER 2"/>
    <property type="match status" value="1"/>
</dbReference>
<evidence type="ECO:0000256" key="6">
    <source>
        <dbReference type="ARBA" id="ARBA00023136"/>
    </source>
</evidence>
<feature type="transmembrane region" description="Helical" evidence="10">
    <location>
        <begin position="179"/>
        <end position="199"/>
    </location>
</feature>
<evidence type="ECO:0000256" key="10">
    <source>
        <dbReference type="SAM" id="Phobius"/>
    </source>
</evidence>
<evidence type="ECO:0000256" key="2">
    <source>
        <dbReference type="ARBA" id="ARBA00010694"/>
    </source>
</evidence>
<name>A0ABD0YC73_9HEMI</name>
<feature type="transmembrane region" description="Helical" evidence="10">
    <location>
        <begin position="154"/>
        <end position="173"/>
    </location>
</feature>
<dbReference type="Pfam" id="PF08449">
    <property type="entry name" value="UAA"/>
    <property type="match status" value="1"/>
</dbReference>
<comment type="caution">
    <text evidence="11">The sequence shown here is derived from an EMBL/GenBank/DDBJ whole genome shotgun (WGS) entry which is preliminary data.</text>
</comment>
<dbReference type="Proteomes" id="UP001558652">
    <property type="component" value="Unassembled WGS sequence"/>
</dbReference>
<dbReference type="EMBL" id="JBFDAA010000009">
    <property type="protein sequence ID" value="KAL1128920.1"/>
    <property type="molecule type" value="Genomic_DNA"/>
</dbReference>
<feature type="transmembrane region" description="Helical" evidence="10">
    <location>
        <begin position="252"/>
        <end position="285"/>
    </location>
</feature>
<gene>
    <name evidence="11" type="ORF">AAG570_013454</name>
</gene>
<feature type="transmembrane region" description="Helical" evidence="10">
    <location>
        <begin position="67"/>
        <end position="86"/>
    </location>
</feature>
<evidence type="ECO:0000256" key="3">
    <source>
        <dbReference type="ARBA" id="ARBA00022448"/>
    </source>
</evidence>